<dbReference type="AlphaFoldDB" id="A0A4R0R5C0"/>
<feature type="compositionally biased region" description="Polar residues" evidence="1">
    <location>
        <begin position="378"/>
        <end position="395"/>
    </location>
</feature>
<feature type="transmembrane region" description="Helical" evidence="2">
    <location>
        <begin position="209"/>
        <end position="229"/>
    </location>
</feature>
<feature type="compositionally biased region" description="Polar residues" evidence="1">
    <location>
        <begin position="525"/>
        <end position="534"/>
    </location>
</feature>
<protein>
    <submittedName>
        <fullName evidence="3">Uncharacterized protein</fullName>
    </submittedName>
</protein>
<gene>
    <name evidence="3" type="ORF">EIP91_006614</name>
</gene>
<evidence type="ECO:0000313" key="3">
    <source>
        <dbReference type="EMBL" id="TCD62630.1"/>
    </source>
</evidence>
<accession>A0A4R0R5C0</accession>
<feature type="transmembrane region" description="Helical" evidence="2">
    <location>
        <begin position="43"/>
        <end position="68"/>
    </location>
</feature>
<feature type="transmembrane region" description="Helical" evidence="2">
    <location>
        <begin position="159"/>
        <end position="178"/>
    </location>
</feature>
<evidence type="ECO:0000256" key="2">
    <source>
        <dbReference type="SAM" id="Phobius"/>
    </source>
</evidence>
<evidence type="ECO:0000256" key="1">
    <source>
        <dbReference type="SAM" id="MobiDB-lite"/>
    </source>
</evidence>
<keyword evidence="2" id="KW-1133">Transmembrane helix</keyword>
<organism evidence="3 4">
    <name type="scientific">Steccherinum ochraceum</name>
    <dbReference type="NCBI Taxonomy" id="92696"/>
    <lineage>
        <taxon>Eukaryota</taxon>
        <taxon>Fungi</taxon>
        <taxon>Dikarya</taxon>
        <taxon>Basidiomycota</taxon>
        <taxon>Agaricomycotina</taxon>
        <taxon>Agaricomycetes</taxon>
        <taxon>Polyporales</taxon>
        <taxon>Steccherinaceae</taxon>
        <taxon>Steccherinum</taxon>
    </lineage>
</organism>
<feature type="transmembrane region" description="Helical" evidence="2">
    <location>
        <begin position="279"/>
        <end position="304"/>
    </location>
</feature>
<feature type="compositionally biased region" description="Polar residues" evidence="1">
    <location>
        <begin position="422"/>
        <end position="434"/>
    </location>
</feature>
<dbReference type="OrthoDB" id="3232296at2759"/>
<keyword evidence="2" id="KW-0812">Transmembrane</keyword>
<proteinExistence type="predicted"/>
<dbReference type="Proteomes" id="UP000292702">
    <property type="component" value="Unassembled WGS sequence"/>
</dbReference>
<keyword evidence="2" id="KW-0472">Membrane</keyword>
<reference evidence="3 4" key="1">
    <citation type="submission" date="2018-11" db="EMBL/GenBank/DDBJ databases">
        <title>Genome assembly of Steccherinum ochraceum LE-BIN_3174, the white-rot fungus of the Steccherinaceae family (The Residual Polyporoid clade, Polyporales, Basidiomycota).</title>
        <authorList>
            <person name="Fedorova T.V."/>
            <person name="Glazunova O.A."/>
            <person name="Landesman E.O."/>
            <person name="Moiseenko K.V."/>
            <person name="Psurtseva N.V."/>
            <person name="Savinova O.S."/>
            <person name="Shakhova N.V."/>
            <person name="Tyazhelova T.V."/>
            <person name="Vasina D.V."/>
        </authorList>
    </citation>
    <scope>NUCLEOTIDE SEQUENCE [LARGE SCALE GENOMIC DNA]</scope>
    <source>
        <strain evidence="3 4">LE-BIN_3174</strain>
    </source>
</reference>
<comment type="caution">
    <text evidence="3">The sequence shown here is derived from an EMBL/GenBank/DDBJ whole genome shotgun (WGS) entry which is preliminary data.</text>
</comment>
<feature type="transmembrane region" description="Helical" evidence="2">
    <location>
        <begin position="80"/>
        <end position="99"/>
    </location>
</feature>
<dbReference type="STRING" id="92696.A0A4R0R5C0"/>
<feature type="transmembrane region" description="Helical" evidence="2">
    <location>
        <begin position="250"/>
        <end position="273"/>
    </location>
</feature>
<sequence length="576" mass="61657">MVISPNLAVPVHLSALPRSQFHHNATSPHPTDPVYTLLGPNPAALIIACFCFDTLGQTALVLLISTLLLSSFVRQRNATLINLLLVTVICSIPPALLFYTDQYMTLHPPKSLCILQAILKHGTDPMFVVASLALVLEFLQGTGIVIARFMTKQMIGTKILVLAPYVTFIAFATMAAALGGSHPHKVIHQHNELYCSIDMNVFKRLQEGFILIVVVATVSLEAYTIFKLRRTWDGVRRAKSSSTLFTISQALRIAGFTILQLNYVILSAVDFYFKSVGTHIIPIVYEALMPLGTFLIFGTTMDCVHAWMCCSRKKYFPAPEEAPENSHNPKPDGPVVNIDLQLSLIPGFKTPSDFLSLEDGSAEGNRRQTPRSSQQRSAKTSSVSRNGDGLSTASAGDQARSDRSRSIQTIPRSTIGEVKPPSQLSTGDVGTSPVSPALHHTLTVNIPVPQISPRSPGVDLTSSPQVSSSPGDIGKSPVSPAVQFVSALSRPLQISTLFKGGRPSSSQPSPGGAGASPVSPAVQRAPTTVSTISPHASPASPLAGLLDQPSFLLTLSLPSSRLSVDFDFLSQSLGSI</sequence>
<keyword evidence="4" id="KW-1185">Reference proteome</keyword>
<feature type="compositionally biased region" description="Low complexity" evidence="1">
    <location>
        <begin position="500"/>
        <end position="521"/>
    </location>
</feature>
<evidence type="ECO:0000313" key="4">
    <source>
        <dbReference type="Proteomes" id="UP000292702"/>
    </source>
</evidence>
<feature type="transmembrane region" description="Helical" evidence="2">
    <location>
        <begin position="126"/>
        <end position="147"/>
    </location>
</feature>
<feature type="compositionally biased region" description="Polar residues" evidence="1">
    <location>
        <begin position="460"/>
        <end position="470"/>
    </location>
</feature>
<name>A0A4R0R5C0_9APHY</name>
<dbReference type="EMBL" id="RWJN01000356">
    <property type="protein sequence ID" value="TCD62630.1"/>
    <property type="molecule type" value="Genomic_DNA"/>
</dbReference>
<feature type="region of interest" description="Disordered" evidence="1">
    <location>
        <begin position="497"/>
        <end position="537"/>
    </location>
</feature>
<feature type="region of interest" description="Disordered" evidence="1">
    <location>
        <begin position="355"/>
        <end position="478"/>
    </location>
</feature>